<evidence type="ECO:0000256" key="2">
    <source>
        <dbReference type="ARBA" id="ARBA00022540"/>
    </source>
</evidence>
<dbReference type="Proteomes" id="UP001189429">
    <property type="component" value="Unassembled WGS sequence"/>
</dbReference>
<evidence type="ECO:0000256" key="1">
    <source>
        <dbReference type="ARBA" id="ARBA00005775"/>
    </source>
</evidence>
<dbReference type="SUPFAM" id="SSF48371">
    <property type="entry name" value="ARM repeat"/>
    <property type="match status" value="1"/>
</dbReference>
<organism evidence="5 6">
    <name type="scientific">Prorocentrum cordatum</name>
    <dbReference type="NCBI Taxonomy" id="2364126"/>
    <lineage>
        <taxon>Eukaryota</taxon>
        <taxon>Sar</taxon>
        <taxon>Alveolata</taxon>
        <taxon>Dinophyceae</taxon>
        <taxon>Prorocentrales</taxon>
        <taxon>Prorocentraceae</taxon>
        <taxon>Prorocentrum</taxon>
    </lineage>
</organism>
<dbReference type="EMBL" id="CAUYUJ010006859">
    <property type="protein sequence ID" value="CAK0818891.1"/>
    <property type="molecule type" value="Genomic_DNA"/>
</dbReference>
<dbReference type="InterPro" id="IPR016024">
    <property type="entry name" value="ARM-type_fold"/>
</dbReference>
<protein>
    <recommendedName>
        <fullName evidence="4">MIF4G domain-containing protein</fullName>
    </recommendedName>
</protein>
<dbReference type="PANTHER" id="PTHR23253:SF9">
    <property type="entry name" value="EUKARYOTIC TRANSLATION INITIATION FACTOR 4 GAMMA 2"/>
    <property type="match status" value="1"/>
</dbReference>
<name>A0ABN9RKV9_9DINO</name>
<keyword evidence="6" id="KW-1185">Reference proteome</keyword>
<comment type="caution">
    <text evidence="5">The sequence shown here is derived from an EMBL/GenBank/DDBJ whole genome shotgun (WGS) entry which is preliminary data.</text>
</comment>
<dbReference type="InterPro" id="IPR003890">
    <property type="entry name" value="MIF4G-like_typ-3"/>
</dbReference>
<feature type="non-terminal residue" evidence="5">
    <location>
        <position position="134"/>
    </location>
</feature>
<keyword evidence="2" id="KW-0396">Initiation factor</keyword>
<feature type="non-terminal residue" evidence="5">
    <location>
        <position position="1"/>
    </location>
</feature>
<evidence type="ECO:0000259" key="4">
    <source>
        <dbReference type="Pfam" id="PF02854"/>
    </source>
</evidence>
<keyword evidence="3" id="KW-0648">Protein biosynthesis</keyword>
<evidence type="ECO:0000313" key="5">
    <source>
        <dbReference type="EMBL" id="CAK0818891.1"/>
    </source>
</evidence>
<sequence>EKAMYSADDLRIDVGKKKAKVLANMKFIGNLFLRQLLAVKVIGQVVHDLIGIKDAPIEEHMIECVCELLQAIGFSLDNTQHGKMLVTQFSHRLMDLKKEVDPATGRHLFSKRIQFRIQDLIDLRSHNWQKKLFK</sequence>
<dbReference type="Gene3D" id="1.25.40.180">
    <property type="match status" value="1"/>
</dbReference>
<dbReference type="Pfam" id="PF02854">
    <property type="entry name" value="MIF4G"/>
    <property type="match status" value="1"/>
</dbReference>
<gene>
    <name evidence="5" type="ORF">PCOR1329_LOCUS21012</name>
</gene>
<proteinExistence type="inferred from homology"/>
<comment type="similarity">
    <text evidence="1">Belongs to the eukaryotic initiation factor 4G family.</text>
</comment>
<feature type="domain" description="MIF4G" evidence="4">
    <location>
        <begin position="18"/>
        <end position="127"/>
    </location>
</feature>
<dbReference type="PANTHER" id="PTHR23253">
    <property type="entry name" value="EUKARYOTIC TRANSLATION INITIATION FACTOR 4 GAMMA"/>
    <property type="match status" value="1"/>
</dbReference>
<evidence type="ECO:0000256" key="3">
    <source>
        <dbReference type="ARBA" id="ARBA00022917"/>
    </source>
</evidence>
<accession>A0ABN9RKV9</accession>
<reference evidence="5" key="1">
    <citation type="submission" date="2023-10" db="EMBL/GenBank/DDBJ databases">
        <authorList>
            <person name="Chen Y."/>
            <person name="Shah S."/>
            <person name="Dougan E. K."/>
            <person name="Thang M."/>
            <person name="Chan C."/>
        </authorList>
    </citation>
    <scope>NUCLEOTIDE SEQUENCE [LARGE SCALE GENOMIC DNA]</scope>
</reference>
<evidence type="ECO:0000313" key="6">
    <source>
        <dbReference type="Proteomes" id="UP001189429"/>
    </source>
</evidence>